<comment type="caution">
    <text evidence="7">The sequence shown here is derived from an EMBL/GenBank/DDBJ whole genome shotgun (WGS) entry which is preliminary data.</text>
</comment>
<dbReference type="EMBL" id="VCDI01000008">
    <property type="protein sequence ID" value="TLU71192.1"/>
    <property type="molecule type" value="Genomic_DNA"/>
</dbReference>
<protein>
    <submittedName>
        <fullName evidence="7">Oxidoreductase</fullName>
    </submittedName>
</protein>
<dbReference type="SUPFAM" id="SSF51735">
    <property type="entry name" value="NAD(P)-binding Rossmann-fold domains"/>
    <property type="match status" value="1"/>
</dbReference>
<dbReference type="RefSeq" id="WP_138327549.1">
    <property type="nucleotide sequence ID" value="NZ_VCDI01000008.1"/>
</dbReference>
<comment type="similarity">
    <text evidence="4">Belongs to the D-isomer specific 2-hydroxyacid dehydrogenase family.</text>
</comment>
<sequence length="323" mass="33903">MNRILITPRSLTRSPDPALRALEEDGYELVFSRPGETPDEAALMALLPGCVGWLAGVEPVSARVLEGAPSLRAISRNGTGSDNLPVDAARRLGIKVLRAEGANARGVAELAFGLVLASLRHIPEQSTALKGGVWERRTGLEIEGRTLGLIGCGAVGRLVARFALALDARVRVYDPYPDPGFSPSGDFAWASFDEVLAEAEMLSLHCPMPADGSAILGEAAIRRIRQGCVVVNTARAALVDDAAMLAALESGRIGFYSTDVFVAEPPAPSALLAHPRVIATPHIGGLTSESVRRATVAAVANLRQALREEIVHEEAGGKEAGGA</sequence>
<evidence type="ECO:0000313" key="7">
    <source>
        <dbReference type="EMBL" id="TLU71192.1"/>
    </source>
</evidence>
<organism evidence="7 8">
    <name type="scientific">Lichenicoccus roseus</name>
    <dbReference type="NCBI Taxonomy" id="2683649"/>
    <lineage>
        <taxon>Bacteria</taxon>
        <taxon>Pseudomonadati</taxon>
        <taxon>Pseudomonadota</taxon>
        <taxon>Alphaproteobacteria</taxon>
        <taxon>Acetobacterales</taxon>
        <taxon>Acetobacteraceae</taxon>
        <taxon>Lichenicoccus</taxon>
    </lineage>
</organism>
<evidence type="ECO:0000256" key="2">
    <source>
        <dbReference type="ARBA" id="ARBA00022553"/>
    </source>
</evidence>
<dbReference type="SUPFAM" id="SSF52283">
    <property type="entry name" value="Formate/glycerate dehydrogenase catalytic domain-like"/>
    <property type="match status" value="1"/>
</dbReference>
<dbReference type="Pfam" id="PF02826">
    <property type="entry name" value="2-Hacid_dh_C"/>
    <property type="match status" value="1"/>
</dbReference>
<comment type="subunit">
    <text evidence="1">Homotetramer.</text>
</comment>
<name>A0A5R9J0Y4_9PROT</name>
<dbReference type="AlphaFoldDB" id="A0A5R9J0Y4"/>
<evidence type="ECO:0000259" key="5">
    <source>
        <dbReference type="Pfam" id="PF00389"/>
    </source>
</evidence>
<accession>A0A5R9J0Y4</accession>
<dbReference type="InterPro" id="IPR006140">
    <property type="entry name" value="D-isomer_DH_NAD-bd"/>
</dbReference>
<feature type="domain" description="D-isomer specific 2-hydroxyacid dehydrogenase NAD-binding" evidence="6">
    <location>
        <begin position="112"/>
        <end position="284"/>
    </location>
</feature>
<dbReference type="PANTHER" id="PTHR42938">
    <property type="entry name" value="FORMATE DEHYDROGENASE 1"/>
    <property type="match status" value="1"/>
</dbReference>
<keyword evidence="8" id="KW-1185">Reference proteome</keyword>
<evidence type="ECO:0000313" key="8">
    <source>
        <dbReference type="Proteomes" id="UP000305654"/>
    </source>
</evidence>
<feature type="domain" description="D-isomer specific 2-hydroxyacid dehydrogenase catalytic" evidence="5">
    <location>
        <begin position="16"/>
        <end position="311"/>
    </location>
</feature>
<dbReference type="CDD" id="cd12172">
    <property type="entry name" value="PGDH_like_2"/>
    <property type="match status" value="1"/>
</dbReference>
<proteinExistence type="inferred from homology"/>
<keyword evidence="4" id="KW-0560">Oxidoreductase</keyword>
<keyword evidence="2" id="KW-0597">Phosphoprotein</keyword>
<evidence type="ECO:0000259" key="6">
    <source>
        <dbReference type="Pfam" id="PF02826"/>
    </source>
</evidence>
<dbReference type="Gene3D" id="3.40.50.720">
    <property type="entry name" value="NAD(P)-binding Rossmann-like Domain"/>
    <property type="match status" value="2"/>
</dbReference>
<dbReference type="InterPro" id="IPR036291">
    <property type="entry name" value="NAD(P)-bd_dom_sf"/>
</dbReference>
<evidence type="ECO:0000256" key="3">
    <source>
        <dbReference type="ARBA" id="ARBA00022990"/>
    </source>
</evidence>
<gene>
    <name evidence="7" type="ORF">FE263_18655</name>
</gene>
<dbReference type="Pfam" id="PF00389">
    <property type="entry name" value="2-Hacid_dh"/>
    <property type="match status" value="1"/>
</dbReference>
<evidence type="ECO:0000256" key="1">
    <source>
        <dbReference type="ARBA" id="ARBA00011881"/>
    </source>
</evidence>
<reference evidence="7 8" key="1">
    <citation type="submission" date="2019-05" db="EMBL/GenBank/DDBJ databases">
        <authorList>
            <person name="Pankratov T."/>
            <person name="Grouzdev D."/>
        </authorList>
    </citation>
    <scope>NUCLEOTIDE SEQUENCE [LARGE SCALE GENOMIC DNA]</scope>
    <source>
        <strain evidence="7 8">KEBCLARHB70R</strain>
    </source>
</reference>
<dbReference type="InterPro" id="IPR006139">
    <property type="entry name" value="D-isomer_2_OHA_DH_cat_dom"/>
</dbReference>
<keyword evidence="3" id="KW-0007">Acetylation</keyword>
<dbReference type="OrthoDB" id="9793626at2"/>
<dbReference type="GO" id="GO:0004617">
    <property type="term" value="F:phosphoglycerate dehydrogenase activity"/>
    <property type="evidence" value="ECO:0007669"/>
    <property type="project" value="TreeGrafter"/>
</dbReference>
<evidence type="ECO:0000256" key="4">
    <source>
        <dbReference type="RuleBase" id="RU003719"/>
    </source>
</evidence>
<dbReference type="PANTHER" id="PTHR42938:SF22">
    <property type="entry name" value="D-3-PHOSPHOGLYCERATE DEHYDROGENASE"/>
    <property type="match status" value="1"/>
</dbReference>
<dbReference type="GO" id="GO:0051287">
    <property type="term" value="F:NAD binding"/>
    <property type="evidence" value="ECO:0007669"/>
    <property type="project" value="InterPro"/>
</dbReference>
<dbReference type="Proteomes" id="UP000305654">
    <property type="component" value="Unassembled WGS sequence"/>
</dbReference>